<keyword evidence="1" id="KW-0732">Signal</keyword>
<feature type="domain" description="SH3b" evidence="2">
    <location>
        <begin position="174"/>
        <end position="230"/>
    </location>
</feature>
<dbReference type="Proteomes" id="UP001149822">
    <property type="component" value="Unassembled WGS sequence"/>
</dbReference>
<keyword evidence="4" id="KW-1185">Reference proteome</keyword>
<dbReference type="Gene3D" id="2.60.120.380">
    <property type="match status" value="1"/>
</dbReference>
<organism evidence="3 4">
    <name type="scientific">Paracoccus benzoatiresistens</name>
    <dbReference type="NCBI Taxonomy" id="2997341"/>
    <lineage>
        <taxon>Bacteria</taxon>
        <taxon>Pseudomonadati</taxon>
        <taxon>Pseudomonadota</taxon>
        <taxon>Alphaproteobacteria</taxon>
        <taxon>Rhodobacterales</taxon>
        <taxon>Paracoccaceae</taxon>
        <taxon>Paracoccus</taxon>
    </lineage>
</organism>
<evidence type="ECO:0000259" key="2">
    <source>
        <dbReference type="Pfam" id="PF08239"/>
    </source>
</evidence>
<gene>
    <name evidence="3" type="ORF">OU682_15990</name>
</gene>
<evidence type="ECO:0000313" key="4">
    <source>
        <dbReference type="Proteomes" id="UP001149822"/>
    </source>
</evidence>
<dbReference type="Gene3D" id="2.30.30.40">
    <property type="entry name" value="SH3 Domains"/>
    <property type="match status" value="1"/>
</dbReference>
<accession>A0ABT4J7P7</accession>
<sequence>MMRTALAMTAAFLVALTIPSSMLAQDPVRREAVQFAAGTTGTRIKANVAGRETVLYTLAAEAGQRMQISLSSGNTATYFNVYEPGRGLGDEALAGGNLTGPYMPDINRFDGVLPTSGTYTISVYLYRNAARRGEAAEYTLDISIEGDRAEVVKGDFADGLQGGPDYWRVRAGQGLKLRADPSTGAAVLMTLPDGIEVRNLGCRTAEARRWCRVATLADPGVEGWAAGDFLVEGTGQAATRLPEMGPVRAGEADALVPGTGFNATGQVECYAGPGAEPQMCDFGVIREGNGTGTVSVTLPGGPTRVIVYDGGMPTSFIASQADANAAFKASKVADGYMVSVGSASFVIPDAVIYGG</sequence>
<protein>
    <submittedName>
        <fullName evidence="3">SH3 domain-containing protein</fullName>
    </submittedName>
</protein>
<comment type="caution">
    <text evidence="3">The sequence shown here is derived from an EMBL/GenBank/DDBJ whole genome shotgun (WGS) entry which is preliminary data.</text>
</comment>
<feature type="signal peptide" evidence="1">
    <location>
        <begin position="1"/>
        <end position="24"/>
    </location>
</feature>
<dbReference type="InterPro" id="IPR003646">
    <property type="entry name" value="SH3-like_bac-type"/>
</dbReference>
<feature type="chain" id="PRO_5047137102" evidence="1">
    <location>
        <begin position="25"/>
        <end position="355"/>
    </location>
</feature>
<evidence type="ECO:0000256" key="1">
    <source>
        <dbReference type="SAM" id="SignalP"/>
    </source>
</evidence>
<dbReference type="Pfam" id="PF08239">
    <property type="entry name" value="SH3_3"/>
    <property type="match status" value="1"/>
</dbReference>
<proteinExistence type="predicted"/>
<reference evidence="3" key="1">
    <citation type="submission" date="2022-12" db="EMBL/GenBank/DDBJ databases">
        <title>Paracoccus sp. EF6 isolated from a lake water.</title>
        <authorList>
            <person name="Liu H."/>
        </authorList>
    </citation>
    <scope>NUCLEOTIDE SEQUENCE</scope>
    <source>
        <strain evidence="3">EF6</strain>
    </source>
</reference>
<evidence type="ECO:0000313" key="3">
    <source>
        <dbReference type="EMBL" id="MCZ0963118.1"/>
    </source>
</evidence>
<dbReference type="RefSeq" id="WP_268943180.1">
    <property type="nucleotide sequence ID" value="NZ_JAPTYD010000029.1"/>
</dbReference>
<dbReference type="EMBL" id="JAPTYD010000029">
    <property type="protein sequence ID" value="MCZ0963118.1"/>
    <property type="molecule type" value="Genomic_DNA"/>
</dbReference>
<name>A0ABT4J7P7_9RHOB</name>